<gene>
    <name evidence="1" type="ORF">Val02_85110</name>
</gene>
<protein>
    <submittedName>
        <fullName evidence="1">Uncharacterized protein</fullName>
    </submittedName>
</protein>
<keyword evidence="2" id="KW-1185">Reference proteome</keyword>
<organism evidence="1 2">
    <name type="scientific">Virgisporangium aliadipatigenens</name>
    <dbReference type="NCBI Taxonomy" id="741659"/>
    <lineage>
        <taxon>Bacteria</taxon>
        <taxon>Bacillati</taxon>
        <taxon>Actinomycetota</taxon>
        <taxon>Actinomycetes</taxon>
        <taxon>Micromonosporales</taxon>
        <taxon>Micromonosporaceae</taxon>
        <taxon>Virgisporangium</taxon>
    </lineage>
</organism>
<name>A0A8J4DUT5_9ACTN</name>
<dbReference type="RefSeq" id="WP_203905019.1">
    <property type="nucleotide sequence ID" value="NZ_BOPF01000051.1"/>
</dbReference>
<evidence type="ECO:0000313" key="1">
    <source>
        <dbReference type="EMBL" id="GIJ51625.1"/>
    </source>
</evidence>
<comment type="caution">
    <text evidence="1">The sequence shown here is derived from an EMBL/GenBank/DDBJ whole genome shotgun (WGS) entry which is preliminary data.</text>
</comment>
<dbReference type="EMBL" id="BOPF01000051">
    <property type="protein sequence ID" value="GIJ51625.1"/>
    <property type="molecule type" value="Genomic_DNA"/>
</dbReference>
<sequence length="103" mass="12343">MDSRNEQITDDYELARTYQRQAEEFRDQWMAGRAREIEYVIGRAREGDPRFKRMSERELQATGRMRWSKSGRARKLAGLDEEYSRLAKIHLAFAEFQLLRARN</sequence>
<accession>A0A8J4DUT5</accession>
<proteinExistence type="predicted"/>
<dbReference type="Proteomes" id="UP000619260">
    <property type="component" value="Unassembled WGS sequence"/>
</dbReference>
<evidence type="ECO:0000313" key="2">
    <source>
        <dbReference type="Proteomes" id="UP000619260"/>
    </source>
</evidence>
<dbReference type="AlphaFoldDB" id="A0A8J4DUT5"/>
<reference evidence="1" key="1">
    <citation type="submission" date="2021-01" db="EMBL/GenBank/DDBJ databases">
        <title>Whole genome shotgun sequence of Virgisporangium aliadipatigenens NBRC 105644.</title>
        <authorList>
            <person name="Komaki H."/>
            <person name="Tamura T."/>
        </authorList>
    </citation>
    <scope>NUCLEOTIDE SEQUENCE</scope>
    <source>
        <strain evidence="1">NBRC 105644</strain>
    </source>
</reference>